<evidence type="ECO:0000256" key="7">
    <source>
        <dbReference type="ARBA" id="ARBA00022989"/>
    </source>
</evidence>
<evidence type="ECO:0000313" key="14">
    <source>
        <dbReference type="EMBL" id="PIR78352.1"/>
    </source>
</evidence>
<evidence type="ECO:0000256" key="3">
    <source>
        <dbReference type="ARBA" id="ARBA00021907"/>
    </source>
</evidence>
<feature type="transmembrane region" description="Helical" evidence="11">
    <location>
        <begin position="283"/>
        <end position="306"/>
    </location>
</feature>
<protein>
    <recommendedName>
        <fullName evidence="3 10">Cell division protein FtsX</fullName>
    </recommendedName>
</protein>
<keyword evidence="8 10" id="KW-0472">Membrane</keyword>
<evidence type="ECO:0000259" key="12">
    <source>
        <dbReference type="Pfam" id="PF02687"/>
    </source>
</evidence>
<evidence type="ECO:0000256" key="6">
    <source>
        <dbReference type="ARBA" id="ARBA00022692"/>
    </source>
</evidence>
<proteinExistence type="inferred from homology"/>
<comment type="similarity">
    <text evidence="2 10">Belongs to the ABC-4 integral membrane protein family. FtsX subfamily.</text>
</comment>
<dbReference type="GO" id="GO:0005886">
    <property type="term" value="C:plasma membrane"/>
    <property type="evidence" value="ECO:0007669"/>
    <property type="project" value="UniProtKB-SubCell"/>
</dbReference>
<dbReference type="InterPro" id="IPR003838">
    <property type="entry name" value="ABC3_permease_C"/>
</dbReference>
<comment type="caution">
    <text evidence="14">The sequence shown here is derived from an EMBL/GenBank/DDBJ whole genome shotgun (WGS) entry which is preliminary data.</text>
</comment>
<evidence type="ECO:0000259" key="13">
    <source>
        <dbReference type="Pfam" id="PF18075"/>
    </source>
</evidence>
<dbReference type="InterPro" id="IPR040690">
    <property type="entry name" value="FtsX_ECD"/>
</dbReference>
<dbReference type="EMBL" id="PFBU01000040">
    <property type="protein sequence ID" value="PIR78352.1"/>
    <property type="molecule type" value="Genomic_DNA"/>
</dbReference>
<reference evidence="15" key="1">
    <citation type="submission" date="2017-09" db="EMBL/GenBank/DDBJ databases">
        <title>Depth-based differentiation of microbial function through sediment-hosted aquifers and enrichment of novel symbionts in the deep terrestrial subsurface.</title>
        <authorList>
            <person name="Probst A.J."/>
            <person name="Ladd B."/>
            <person name="Jarett J.K."/>
            <person name="Geller-Mcgrath D.E."/>
            <person name="Sieber C.M.K."/>
            <person name="Emerson J.B."/>
            <person name="Anantharaman K."/>
            <person name="Thomas B.C."/>
            <person name="Malmstrom R."/>
            <person name="Stieglmeier M."/>
            <person name="Klingl A."/>
            <person name="Woyke T."/>
            <person name="Ryan C.M."/>
            <person name="Banfield J.F."/>
        </authorList>
    </citation>
    <scope>NUCLEOTIDE SEQUENCE [LARGE SCALE GENOMIC DNA]</scope>
</reference>
<keyword evidence="6 11" id="KW-0812">Transmembrane</keyword>
<sequence>MVNIVYNNLMFSGFFRIVKFSFQEIVRNMSLSVMTVLILILMLLSINTLMVVRVLTDESIAAVKKQIDVSIYFNPEATTDEIQEIRDYVNAFPEVEQESFLTSDEVFVNFKKNYADSTDVLSSLNEIGTNPLGPTLIIKTRDPKDYSKIIKALSVPEYENIIEAKTFGDTETAIDRIHVITTNVQKFTYFLTILFAVIAFIIIFNTIRVAIYTQRTEIGIKRLVGATSWFIRGPYMVESLLFSIISVGLSYVLVDFFLKFLDPYISVIFEKNNLLSNYLSQNLLFILSIEFGVVFLLTIVSSGLAMRRYLRT</sequence>
<gene>
    <name evidence="14" type="ORF">COU28_02090</name>
</gene>
<dbReference type="InterPro" id="IPR004513">
    <property type="entry name" value="FtsX"/>
</dbReference>
<feature type="domain" description="ABC3 transporter permease C-terminal" evidence="12">
    <location>
        <begin position="190"/>
        <end position="311"/>
    </location>
</feature>
<keyword evidence="7 11" id="KW-1133">Transmembrane helix</keyword>
<organism evidence="14 15">
    <name type="scientific">Candidatus Magasanikbacteria bacterium CG10_big_fil_rev_8_21_14_0_10_36_16</name>
    <dbReference type="NCBI Taxonomy" id="1974645"/>
    <lineage>
        <taxon>Bacteria</taxon>
        <taxon>Candidatus Magasanikiibacteriota</taxon>
    </lineage>
</organism>
<evidence type="ECO:0000256" key="2">
    <source>
        <dbReference type="ARBA" id="ARBA00007379"/>
    </source>
</evidence>
<dbReference type="PANTHER" id="PTHR47755">
    <property type="entry name" value="CELL DIVISION PROTEIN FTSX"/>
    <property type="match status" value="1"/>
</dbReference>
<keyword evidence="9 10" id="KW-0131">Cell cycle</keyword>
<dbReference type="Pfam" id="PF02687">
    <property type="entry name" value="FtsX"/>
    <property type="match status" value="1"/>
</dbReference>
<dbReference type="Pfam" id="PF18075">
    <property type="entry name" value="FtsX_ECD"/>
    <property type="match status" value="1"/>
</dbReference>
<comment type="subcellular location">
    <subcellularLocation>
        <location evidence="1">Cell membrane</location>
        <topology evidence="1">Multi-pass membrane protein</topology>
    </subcellularLocation>
</comment>
<evidence type="ECO:0000256" key="4">
    <source>
        <dbReference type="ARBA" id="ARBA00022475"/>
    </source>
</evidence>
<feature type="transmembrane region" description="Helical" evidence="11">
    <location>
        <begin position="233"/>
        <end position="254"/>
    </location>
</feature>
<dbReference type="AlphaFoldDB" id="A0A2H0U0L2"/>
<feature type="transmembrane region" description="Helical" evidence="11">
    <location>
        <begin position="187"/>
        <end position="212"/>
    </location>
</feature>
<feature type="transmembrane region" description="Helical" evidence="11">
    <location>
        <begin position="31"/>
        <end position="55"/>
    </location>
</feature>
<dbReference type="Gene3D" id="3.30.70.3040">
    <property type="match status" value="1"/>
</dbReference>
<keyword evidence="4 10" id="KW-1003">Cell membrane</keyword>
<dbReference type="PANTHER" id="PTHR47755:SF1">
    <property type="entry name" value="CELL DIVISION PROTEIN FTSX"/>
    <property type="match status" value="1"/>
</dbReference>
<evidence type="ECO:0000256" key="1">
    <source>
        <dbReference type="ARBA" id="ARBA00004651"/>
    </source>
</evidence>
<evidence type="ECO:0000256" key="5">
    <source>
        <dbReference type="ARBA" id="ARBA00022618"/>
    </source>
</evidence>
<feature type="domain" description="FtsX extracellular" evidence="13">
    <location>
        <begin position="68"/>
        <end position="154"/>
    </location>
</feature>
<evidence type="ECO:0000313" key="15">
    <source>
        <dbReference type="Proteomes" id="UP000230852"/>
    </source>
</evidence>
<evidence type="ECO:0000256" key="11">
    <source>
        <dbReference type="SAM" id="Phobius"/>
    </source>
</evidence>
<dbReference type="PIRSF" id="PIRSF003097">
    <property type="entry name" value="FtsX"/>
    <property type="match status" value="1"/>
</dbReference>
<evidence type="ECO:0000256" key="8">
    <source>
        <dbReference type="ARBA" id="ARBA00023136"/>
    </source>
</evidence>
<dbReference type="Proteomes" id="UP000230852">
    <property type="component" value="Unassembled WGS sequence"/>
</dbReference>
<evidence type="ECO:0000256" key="10">
    <source>
        <dbReference type="PIRNR" id="PIRNR003097"/>
    </source>
</evidence>
<keyword evidence="5 10" id="KW-0132">Cell division</keyword>
<evidence type="ECO:0000256" key="9">
    <source>
        <dbReference type="ARBA" id="ARBA00023306"/>
    </source>
</evidence>
<accession>A0A2H0U0L2</accession>
<name>A0A2H0U0L2_9BACT</name>
<dbReference type="GO" id="GO:0051301">
    <property type="term" value="P:cell division"/>
    <property type="evidence" value="ECO:0007669"/>
    <property type="project" value="UniProtKB-KW"/>
</dbReference>